<organism evidence="3 4">
    <name type="scientific">Acrocarpospora phusangensis</name>
    <dbReference type="NCBI Taxonomy" id="1070424"/>
    <lineage>
        <taxon>Bacteria</taxon>
        <taxon>Bacillati</taxon>
        <taxon>Actinomycetota</taxon>
        <taxon>Actinomycetes</taxon>
        <taxon>Streptosporangiales</taxon>
        <taxon>Streptosporangiaceae</taxon>
        <taxon>Acrocarpospora</taxon>
    </lineage>
</organism>
<dbReference type="AlphaFoldDB" id="A0A919Q790"/>
<dbReference type="Gene3D" id="3.30.420.40">
    <property type="match status" value="1"/>
</dbReference>
<dbReference type="SUPFAM" id="SSF53067">
    <property type="entry name" value="Actin-like ATPase domain"/>
    <property type="match status" value="2"/>
</dbReference>
<protein>
    <recommendedName>
        <fullName evidence="2">Ppx/GppA phosphatase N-terminal domain-containing protein</fullName>
    </recommendedName>
</protein>
<feature type="domain" description="Ppx/GppA phosphatase N-terminal" evidence="2">
    <location>
        <begin position="39"/>
        <end position="304"/>
    </location>
</feature>
<dbReference type="Pfam" id="PF02541">
    <property type="entry name" value="Ppx-GppA"/>
    <property type="match status" value="1"/>
</dbReference>
<dbReference type="InterPro" id="IPR050273">
    <property type="entry name" value="GppA/Ppx_hydrolase"/>
</dbReference>
<gene>
    <name evidence="3" type="ORF">Aph01nite_11610</name>
</gene>
<dbReference type="Proteomes" id="UP000640052">
    <property type="component" value="Unassembled WGS sequence"/>
</dbReference>
<dbReference type="RefSeq" id="WP_204039683.1">
    <property type="nucleotide sequence ID" value="NZ_BOOA01000006.1"/>
</dbReference>
<dbReference type="GO" id="GO:0016462">
    <property type="term" value="F:pyrophosphatase activity"/>
    <property type="evidence" value="ECO:0007669"/>
    <property type="project" value="TreeGrafter"/>
</dbReference>
<dbReference type="PANTHER" id="PTHR30005">
    <property type="entry name" value="EXOPOLYPHOSPHATASE"/>
    <property type="match status" value="1"/>
</dbReference>
<dbReference type="Gene3D" id="3.30.420.150">
    <property type="entry name" value="Exopolyphosphatase. Domain 2"/>
    <property type="match status" value="1"/>
</dbReference>
<dbReference type="InterPro" id="IPR043129">
    <property type="entry name" value="ATPase_NBD"/>
</dbReference>
<evidence type="ECO:0000259" key="2">
    <source>
        <dbReference type="Pfam" id="PF02541"/>
    </source>
</evidence>
<sequence length="312" mass="33297">MRQATVLDVGCHSALVMVARRRAPTPGAAEPWAMSLGGKVRLALHETLTTDGRVNRRGIRSVQRAVARLADSVQREPEALAFATSVIRDAVNRDEIIGRVADATGIRLMLLPGREEARLAYIAARCWLGDSSDPLLVLDIGGGTVEIAYGDGEEPTQLLSLPLGARVVTRVLLPGGVLPMNRDLGATRRRVREALDRAPLPLARPGATVVASSKTFTQLAKLATTLARPTLPPAYLTLSSVRMAATLLARTAVPDRAGLHGISRHRAEQSLAGAVIAEALMEACQIQGARVCPWSTREGLLLERIGASRGRT</sequence>
<proteinExistence type="inferred from homology"/>
<reference evidence="3" key="1">
    <citation type="submission" date="2021-01" db="EMBL/GenBank/DDBJ databases">
        <title>Whole genome shotgun sequence of Acrocarpospora phusangensis NBRC 108782.</title>
        <authorList>
            <person name="Komaki H."/>
            <person name="Tamura T."/>
        </authorList>
    </citation>
    <scope>NUCLEOTIDE SEQUENCE</scope>
    <source>
        <strain evidence="3">NBRC 108782</strain>
    </source>
</reference>
<comment type="similarity">
    <text evidence="1">Belongs to the GppA/Ppx family.</text>
</comment>
<evidence type="ECO:0000313" key="3">
    <source>
        <dbReference type="EMBL" id="GIH22851.1"/>
    </source>
</evidence>
<keyword evidence="4" id="KW-1185">Reference proteome</keyword>
<dbReference type="EMBL" id="BOOA01000006">
    <property type="protein sequence ID" value="GIH22851.1"/>
    <property type="molecule type" value="Genomic_DNA"/>
</dbReference>
<evidence type="ECO:0000313" key="4">
    <source>
        <dbReference type="Proteomes" id="UP000640052"/>
    </source>
</evidence>
<accession>A0A919Q790</accession>
<comment type="caution">
    <text evidence="3">The sequence shown here is derived from an EMBL/GenBank/DDBJ whole genome shotgun (WGS) entry which is preliminary data.</text>
</comment>
<name>A0A919Q790_9ACTN</name>
<evidence type="ECO:0000256" key="1">
    <source>
        <dbReference type="ARBA" id="ARBA00007125"/>
    </source>
</evidence>
<dbReference type="InterPro" id="IPR003695">
    <property type="entry name" value="Ppx_GppA_N"/>
</dbReference>
<dbReference type="PANTHER" id="PTHR30005:SF0">
    <property type="entry name" value="RETROGRADE REGULATION PROTEIN 2"/>
    <property type="match status" value="1"/>
</dbReference>